<dbReference type="PROSITE" id="PS51186">
    <property type="entry name" value="GNAT"/>
    <property type="match status" value="1"/>
</dbReference>
<dbReference type="Gene3D" id="3.40.630.30">
    <property type="match status" value="1"/>
</dbReference>
<dbReference type="Pfam" id="PF00583">
    <property type="entry name" value="Acetyltransf_1"/>
    <property type="match status" value="1"/>
</dbReference>
<dbReference type="PANTHER" id="PTHR43877">
    <property type="entry name" value="AMINOALKYLPHOSPHONATE N-ACETYLTRANSFERASE-RELATED-RELATED"/>
    <property type="match status" value="1"/>
</dbReference>
<evidence type="ECO:0000256" key="2">
    <source>
        <dbReference type="ARBA" id="ARBA00023315"/>
    </source>
</evidence>
<keyword evidence="2" id="KW-0012">Acyltransferase</keyword>
<keyword evidence="5" id="KW-1185">Reference proteome</keyword>
<dbReference type="InterPro" id="IPR000182">
    <property type="entry name" value="GNAT_dom"/>
</dbReference>
<accession>A0ABR8Q8R4</accession>
<dbReference type="Proteomes" id="UP000604241">
    <property type="component" value="Unassembled WGS sequence"/>
</dbReference>
<dbReference type="InterPro" id="IPR016181">
    <property type="entry name" value="Acyl_CoA_acyltransferase"/>
</dbReference>
<protein>
    <submittedName>
        <fullName evidence="4">GNAT family N-acetyltransferase</fullName>
    </submittedName>
</protein>
<keyword evidence="1" id="KW-0808">Transferase</keyword>
<name>A0ABR8Q8R4_9CELL</name>
<comment type="caution">
    <text evidence="4">The sequence shown here is derived from an EMBL/GenBank/DDBJ whole genome shotgun (WGS) entry which is preliminary data.</text>
</comment>
<sequence>MERLPPVLRARRDVLDGRERWAAASVLAQDDAAVVLLVDSPADDLLWALGDVDQLEALVPDALAGHGGRLRWATVPRAVDVPAQVLDAAGIRRQTSWDRFTTDAPPPRQPGEDAVVALDPVRDAAAINACLDVGHPTTRDRPGAPDDVGWWGVPGDGGDLLGVLGVSTRPGGSAPSMHLHGLGVVPAARGRGLGAAITATAARRALQDGASWVSLGMYADNVHARRVYAALGFRVDVENAGYGPPGVTHP</sequence>
<dbReference type="SUPFAM" id="SSF55729">
    <property type="entry name" value="Acyl-CoA N-acyltransferases (Nat)"/>
    <property type="match status" value="1"/>
</dbReference>
<organism evidence="4 5">
    <name type="scientific">Cellulomonas avistercoris</name>
    <dbReference type="NCBI Taxonomy" id="2762242"/>
    <lineage>
        <taxon>Bacteria</taxon>
        <taxon>Bacillati</taxon>
        <taxon>Actinomycetota</taxon>
        <taxon>Actinomycetes</taxon>
        <taxon>Micrococcales</taxon>
        <taxon>Cellulomonadaceae</taxon>
        <taxon>Cellulomonas</taxon>
    </lineage>
</organism>
<evidence type="ECO:0000313" key="4">
    <source>
        <dbReference type="EMBL" id="MBD7916818.1"/>
    </source>
</evidence>
<dbReference type="EMBL" id="JACSQV010000001">
    <property type="protein sequence ID" value="MBD7916818.1"/>
    <property type="molecule type" value="Genomic_DNA"/>
</dbReference>
<dbReference type="InterPro" id="IPR050832">
    <property type="entry name" value="Bact_Acetyltransf"/>
</dbReference>
<proteinExistence type="predicted"/>
<gene>
    <name evidence="4" type="ORF">H9657_00795</name>
</gene>
<evidence type="ECO:0000256" key="1">
    <source>
        <dbReference type="ARBA" id="ARBA00022679"/>
    </source>
</evidence>
<evidence type="ECO:0000259" key="3">
    <source>
        <dbReference type="PROSITE" id="PS51186"/>
    </source>
</evidence>
<feature type="domain" description="N-acetyltransferase" evidence="3">
    <location>
        <begin position="113"/>
        <end position="250"/>
    </location>
</feature>
<reference evidence="4 5" key="1">
    <citation type="submission" date="2020-08" db="EMBL/GenBank/DDBJ databases">
        <title>A Genomic Blueprint of the Chicken Gut Microbiome.</title>
        <authorList>
            <person name="Gilroy R."/>
            <person name="Ravi A."/>
            <person name="Getino M."/>
            <person name="Pursley I."/>
            <person name="Horton D.L."/>
            <person name="Alikhan N.-F."/>
            <person name="Baker D."/>
            <person name="Gharbi K."/>
            <person name="Hall N."/>
            <person name="Watson M."/>
            <person name="Adriaenssens E.M."/>
            <person name="Foster-Nyarko E."/>
            <person name="Jarju S."/>
            <person name="Secka A."/>
            <person name="Antonio M."/>
            <person name="Oren A."/>
            <person name="Chaudhuri R."/>
            <person name="La Ragione R.M."/>
            <person name="Hildebrand F."/>
            <person name="Pallen M.J."/>
        </authorList>
    </citation>
    <scope>NUCLEOTIDE SEQUENCE [LARGE SCALE GENOMIC DNA]</scope>
    <source>
        <strain evidence="4 5">Sa3CUA2</strain>
    </source>
</reference>
<evidence type="ECO:0000313" key="5">
    <source>
        <dbReference type="Proteomes" id="UP000604241"/>
    </source>
</evidence>